<dbReference type="EMBL" id="BPLR01011113">
    <property type="protein sequence ID" value="GIY44243.1"/>
    <property type="molecule type" value="Genomic_DNA"/>
</dbReference>
<gene>
    <name evidence="2" type="ORF">CEXT_596311</name>
</gene>
<name>A0AAV4TC83_CAEEX</name>
<accession>A0AAV4TC83</accession>
<feature type="region of interest" description="Disordered" evidence="1">
    <location>
        <begin position="1"/>
        <end position="20"/>
    </location>
</feature>
<dbReference type="AlphaFoldDB" id="A0AAV4TC83"/>
<organism evidence="2 3">
    <name type="scientific">Caerostris extrusa</name>
    <name type="common">Bark spider</name>
    <name type="synonym">Caerostris bankana</name>
    <dbReference type="NCBI Taxonomy" id="172846"/>
    <lineage>
        <taxon>Eukaryota</taxon>
        <taxon>Metazoa</taxon>
        <taxon>Ecdysozoa</taxon>
        <taxon>Arthropoda</taxon>
        <taxon>Chelicerata</taxon>
        <taxon>Arachnida</taxon>
        <taxon>Araneae</taxon>
        <taxon>Araneomorphae</taxon>
        <taxon>Entelegynae</taxon>
        <taxon>Araneoidea</taxon>
        <taxon>Araneidae</taxon>
        <taxon>Caerostris</taxon>
    </lineage>
</organism>
<evidence type="ECO:0000313" key="2">
    <source>
        <dbReference type="EMBL" id="GIY44243.1"/>
    </source>
</evidence>
<dbReference type="Proteomes" id="UP001054945">
    <property type="component" value="Unassembled WGS sequence"/>
</dbReference>
<reference evidence="2 3" key="1">
    <citation type="submission" date="2021-06" db="EMBL/GenBank/DDBJ databases">
        <title>Caerostris extrusa draft genome.</title>
        <authorList>
            <person name="Kono N."/>
            <person name="Arakawa K."/>
        </authorList>
    </citation>
    <scope>NUCLEOTIDE SEQUENCE [LARGE SCALE GENOMIC DNA]</scope>
</reference>
<proteinExistence type="predicted"/>
<protein>
    <submittedName>
        <fullName evidence="2">Uncharacterized protein</fullName>
    </submittedName>
</protein>
<keyword evidence="3" id="KW-1185">Reference proteome</keyword>
<comment type="caution">
    <text evidence="2">The sequence shown here is derived from an EMBL/GenBank/DDBJ whole genome shotgun (WGS) entry which is preliminary data.</text>
</comment>
<evidence type="ECO:0000256" key="1">
    <source>
        <dbReference type="SAM" id="MobiDB-lite"/>
    </source>
</evidence>
<evidence type="ECO:0000313" key="3">
    <source>
        <dbReference type="Proteomes" id="UP001054945"/>
    </source>
</evidence>
<sequence>MHRKNRFNLSGEKGDFIDPLHPHTPAVPLVDFLGELRESPVDAAPHESRHSPVMILVVRFRGPERYSTQSCAVTPVRPIPEKRKKPF</sequence>